<feature type="transmembrane region" description="Helical" evidence="1">
    <location>
        <begin position="66"/>
        <end position="83"/>
    </location>
</feature>
<keyword evidence="1" id="KW-0812">Transmembrane</keyword>
<dbReference type="AlphaFoldDB" id="A0AAP2W9B7"/>
<gene>
    <name evidence="2" type="ORF">LQE92_02810</name>
</gene>
<evidence type="ECO:0000313" key="2">
    <source>
        <dbReference type="EMBL" id="MCD2491559.1"/>
    </source>
</evidence>
<evidence type="ECO:0000256" key="1">
    <source>
        <dbReference type="SAM" id="Phobius"/>
    </source>
</evidence>
<feature type="transmembrane region" description="Helical" evidence="1">
    <location>
        <begin position="38"/>
        <end position="59"/>
    </location>
</feature>
<proteinExistence type="predicted"/>
<dbReference type="EMBL" id="JAJNOR010000001">
    <property type="protein sequence ID" value="MCD2491559.1"/>
    <property type="molecule type" value="Genomic_DNA"/>
</dbReference>
<evidence type="ECO:0000313" key="3">
    <source>
        <dbReference type="Proteomes" id="UP001299265"/>
    </source>
</evidence>
<reference evidence="2 3" key="1">
    <citation type="submission" date="2021-11" db="EMBL/GenBank/DDBJ databases">
        <title>Lacrimispora sp. nov. NSJ-141 isolated from human feces.</title>
        <authorList>
            <person name="Abdugheni R."/>
        </authorList>
    </citation>
    <scope>NUCLEOTIDE SEQUENCE [LARGE SCALE GENOMIC DNA]</scope>
    <source>
        <strain evidence="2 3">NSJ-141</strain>
    </source>
</reference>
<sequence>MKERKILERFTVKDVVFLAIVSAVATCTAAVMAIVSQVYIFGLAQLVTALQFSLFPAVALMKVRKVGSILFFAVFTGIVELFMAPVMFFSSLLTGLLLELFVVLVFKGYRSDRAVFFASWLFIPLTLPFNLLYYAFFSAELYDLFFGSGFQMVAAVCAAASVLVSAAGAFVGIRISRELKKAGVLKR</sequence>
<feature type="transmembrane region" description="Helical" evidence="1">
    <location>
        <begin position="89"/>
        <end position="107"/>
    </location>
</feature>
<feature type="transmembrane region" description="Helical" evidence="1">
    <location>
        <begin position="12"/>
        <end position="32"/>
    </location>
</feature>
<keyword evidence="3" id="KW-1185">Reference proteome</keyword>
<protein>
    <recommendedName>
        <fullName evidence="4">Trep_Strep domain-containing protein</fullName>
    </recommendedName>
</protein>
<keyword evidence="1" id="KW-0472">Membrane</keyword>
<dbReference type="RefSeq" id="WP_231061484.1">
    <property type="nucleotide sequence ID" value="NZ_JAJNOR010000001.1"/>
</dbReference>
<comment type="caution">
    <text evidence="2">The sequence shown here is derived from an EMBL/GenBank/DDBJ whole genome shotgun (WGS) entry which is preliminary data.</text>
</comment>
<feature type="transmembrane region" description="Helical" evidence="1">
    <location>
        <begin position="114"/>
        <end position="137"/>
    </location>
</feature>
<dbReference type="Proteomes" id="UP001299265">
    <property type="component" value="Unassembled WGS sequence"/>
</dbReference>
<organism evidence="2 3">
    <name type="scientific">Lientehia hominis</name>
    <dbReference type="NCBI Taxonomy" id="2897778"/>
    <lineage>
        <taxon>Bacteria</taxon>
        <taxon>Bacillati</taxon>
        <taxon>Bacillota</taxon>
        <taxon>Clostridia</taxon>
        <taxon>Lachnospirales</taxon>
        <taxon>Lachnospiraceae</taxon>
        <taxon>Lientehia</taxon>
    </lineage>
</organism>
<accession>A0AAP2W9B7</accession>
<evidence type="ECO:0008006" key="4">
    <source>
        <dbReference type="Google" id="ProtNLM"/>
    </source>
</evidence>
<keyword evidence="1" id="KW-1133">Transmembrane helix</keyword>
<name>A0AAP2W9B7_9FIRM</name>
<feature type="transmembrane region" description="Helical" evidence="1">
    <location>
        <begin position="149"/>
        <end position="173"/>
    </location>
</feature>